<comment type="caution">
    <text evidence="1">The sequence shown here is derived from an EMBL/GenBank/DDBJ whole genome shotgun (WGS) entry which is preliminary data.</text>
</comment>
<accession>A0A445EKC9</accession>
<proteinExistence type="predicted"/>
<sequence length="88" mass="9531">MAELTQIADLLNQTLSPDANAVRAATDALDRLCLTSNFPFYLLSISTRGEDQGQKVAAATYLKISRAGTWIAVARPRFLVSARSSRSS</sequence>
<keyword evidence="2" id="KW-1185">Reference proteome</keyword>
<evidence type="ECO:0000313" key="1">
    <source>
        <dbReference type="EMBL" id="RYR75908.1"/>
    </source>
</evidence>
<dbReference type="SUPFAM" id="SSF48371">
    <property type="entry name" value="ARM repeat"/>
    <property type="match status" value="1"/>
</dbReference>
<dbReference type="EMBL" id="SDMP01000001">
    <property type="protein sequence ID" value="RYR75908.1"/>
    <property type="molecule type" value="Genomic_DNA"/>
</dbReference>
<evidence type="ECO:0000313" key="2">
    <source>
        <dbReference type="Proteomes" id="UP000289738"/>
    </source>
</evidence>
<organism evidence="1 2">
    <name type="scientific">Arachis hypogaea</name>
    <name type="common">Peanut</name>
    <dbReference type="NCBI Taxonomy" id="3818"/>
    <lineage>
        <taxon>Eukaryota</taxon>
        <taxon>Viridiplantae</taxon>
        <taxon>Streptophyta</taxon>
        <taxon>Embryophyta</taxon>
        <taxon>Tracheophyta</taxon>
        <taxon>Spermatophyta</taxon>
        <taxon>Magnoliopsida</taxon>
        <taxon>eudicotyledons</taxon>
        <taxon>Gunneridae</taxon>
        <taxon>Pentapetalae</taxon>
        <taxon>rosids</taxon>
        <taxon>fabids</taxon>
        <taxon>Fabales</taxon>
        <taxon>Fabaceae</taxon>
        <taxon>Papilionoideae</taxon>
        <taxon>50 kb inversion clade</taxon>
        <taxon>dalbergioids sensu lato</taxon>
        <taxon>Dalbergieae</taxon>
        <taxon>Pterocarpus clade</taxon>
        <taxon>Arachis</taxon>
    </lineage>
</organism>
<reference evidence="1 2" key="1">
    <citation type="submission" date="2019-01" db="EMBL/GenBank/DDBJ databases">
        <title>Sequencing of cultivated peanut Arachis hypogaea provides insights into genome evolution and oil improvement.</title>
        <authorList>
            <person name="Chen X."/>
        </authorList>
    </citation>
    <scope>NUCLEOTIDE SEQUENCE [LARGE SCALE GENOMIC DNA]</scope>
    <source>
        <strain evidence="2">cv. Fuhuasheng</strain>
        <tissue evidence="1">Leaves</tissue>
    </source>
</reference>
<dbReference type="AlphaFoldDB" id="A0A445EKC9"/>
<dbReference type="Gene3D" id="1.25.10.10">
    <property type="entry name" value="Leucine-rich Repeat Variant"/>
    <property type="match status" value="1"/>
</dbReference>
<gene>
    <name evidence="1" type="ORF">Ahy_A01g000508</name>
</gene>
<evidence type="ECO:0008006" key="3">
    <source>
        <dbReference type="Google" id="ProtNLM"/>
    </source>
</evidence>
<dbReference type="Proteomes" id="UP000289738">
    <property type="component" value="Chromosome A01"/>
</dbReference>
<name>A0A445EKC9_ARAHY</name>
<dbReference type="InterPro" id="IPR016024">
    <property type="entry name" value="ARM-type_fold"/>
</dbReference>
<protein>
    <recommendedName>
        <fullName evidence="3">Importin N-terminal domain-containing protein</fullName>
    </recommendedName>
</protein>
<dbReference type="InterPro" id="IPR011989">
    <property type="entry name" value="ARM-like"/>
</dbReference>